<name>A0A1Z4JFN3_LEPBY</name>
<evidence type="ECO:0000313" key="2">
    <source>
        <dbReference type="EMBL" id="BAY55556.1"/>
    </source>
</evidence>
<dbReference type="Pfam" id="PF04014">
    <property type="entry name" value="MazE_antitoxin"/>
    <property type="match status" value="1"/>
</dbReference>
<dbReference type="Proteomes" id="UP000217895">
    <property type="component" value="Chromosome"/>
</dbReference>
<dbReference type="AlphaFoldDB" id="A0A1Z4JFN3"/>
<dbReference type="InterPro" id="IPR007159">
    <property type="entry name" value="SpoVT-AbrB_dom"/>
</dbReference>
<accession>A0A1Z4JFN3</accession>
<gene>
    <name evidence="2" type="ORF">NIES2135_23800</name>
</gene>
<dbReference type="GO" id="GO:0003677">
    <property type="term" value="F:DNA binding"/>
    <property type="evidence" value="ECO:0007669"/>
    <property type="project" value="InterPro"/>
</dbReference>
<reference evidence="2 3" key="1">
    <citation type="submission" date="2017-06" db="EMBL/GenBank/DDBJ databases">
        <title>Genome sequencing of cyanobaciteial culture collection at National Institute for Environmental Studies (NIES).</title>
        <authorList>
            <person name="Hirose Y."/>
            <person name="Shimura Y."/>
            <person name="Fujisawa T."/>
            <person name="Nakamura Y."/>
            <person name="Kawachi M."/>
        </authorList>
    </citation>
    <scope>NUCLEOTIDE SEQUENCE [LARGE SCALE GENOMIC DNA]</scope>
    <source>
        <strain evidence="2 3">NIES-2135</strain>
    </source>
</reference>
<feature type="domain" description="SpoVT-AbrB" evidence="1">
    <location>
        <begin position="7"/>
        <end position="52"/>
    </location>
</feature>
<dbReference type="InterPro" id="IPR037914">
    <property type="entry name" value="SpoVT-AbrB_sf"/>
</dbReference>
<dbReference type="EMBL" id="AP018203">
    <property type="protein sequence ID" value="BAY55556.1"/>
    <property type="molecule type" value="Genomic_DNA"/>
</dbReference>
<dbReference type="Gene3D" id="2.10.260.10">
    <property type="match status" value="1"/>
</dbReference>
<evidence type="ECO:0000259" key="1">
    <source>
        <dbReference type="SMART" id="SM00966"/>
    </source>
</evidence>
<dbReference type="SUPFAM" id="SSF89447">
    <property type="entry name" value="AbrB/MazE/MraZ-like"/>
    <property type="match status" value="1"/>
</dbReference>
<protein>
    <submittedName>
        <fullName evidence="2">Addiction module antidote</fullName>
    </submittedName>
</protein>
<sequence length="74" mass="8280">MSNLKVEKVGDALGIVLPEEVLKKLEVKEGDTLYILDTPDGIKITTFDPNLDTAIKAYEKVNQKYTNALRELSK</sequence>
<proteinExistence type="predicted"/>
<evidence type="ECO:0000313" key="3">
    <source>
        <dbReference type="Proteomes" id="UP000217895"/>
    </source>
</evidence>
<dbReference type="InterPro" id="IPR013432">
    <property type="entry name" value="Doc_partner"/>
</dbReference>
<organism evidence="2 3">
    <name type="scientific">Leptolyngbya boryana NIES-2135</name>
    <dbReference type="NCBI Taxonomy" id="1973484"/>
    <lineage>
        <taxon>Bacteria</taxon>
        <taxon>Bacillati</taxon>
        <taxon>Cyanobacteriota</taxon>
        <taxon>Cyanophyceae</taxon>
        <taxon>Leptolyngbyales</taxon>
        <taxon>Leptolyngbyaceae</taxon>
        <taxon>Leptolyngbya group</taxon>
        <taxon>Leptolyngbya</taxon>
    </lineage>
</organism>
<dbReference type="NCBIfam" id="TIGR02609">
    <property type="entry name" value="doc_partner"/>
    <property type="match status" value="1"/>
</dbReference>
<dbReference type="SMART" id="SM00966">
    <property type="entry name" value="SpoVT_AbrB"/>
    <property type="match status" value="1"/>
</dbReference>
<keyword evidence="3" id="KW-1185">Reference proteome</keyword>